<proteinExistence type="predicted"/>
<dbReference type="EMBL" id="JAVRBK010000001">
    <property type="protein sequence ID" value="KAK5650639.1"/>
    <property type="molecule type" value="Genomic_DNA"/>
</dbReference>
<dbReference type="Pfam" id="PF07530">
    <property type="entry name" value="PRE_C2HC"/>
    <property type="match status" value="1"/>
</dbReference>
<evidence type="ECO:0000259" key="2">
    <source>
        <dbReference type="Pfam" id="PF07530"/>
    </source>
</evidence>
<feature type="region of interest" description="Disordered" evidence="1">
    <location>
        <begin position="51"/>
        <end position="75"/>
    </location>
</feature>
<dbReference type="Proteomes" id="UP001329430">
    <property type="component" value="Chromosome 1"/>
</dbReference>
<evidence type="ECO:0000313" key="4">
    <source>
        <dbReference type="Proteomes" id="UP001329430"/>
    </source>
</evidence>
<comment type="caution">
    <text evidence="3">The sequence shown here is derived from an EMBL/GenBank/DDBJ whole genome shotgun (WGS) entry which is preliminary data.</text>
</comment>
<evidence type="ECO:0000313" key="3">
    <source>
        <dbReference type="EMBL" id="KAK5650639.1"/>
    </source>
</evidence>
<reference evidence="3 4" key="1">
    <citation type="journal article" date="2024" name="Insects">
        <title>An Improved Chromosome-Level Genome Assembly of the Firefly Pyrocoelia pectoralis.</title>
        <authorList>
            <person name="Fu X."/>
            <person name="Meyer-Rochow V.B."/>
            <person name="Ballantyne L."/>
            <person name="Zhu X."/>
        </authorList>
    </citation>
    <scope>NUCLEOTIDE SEQUENCE [LARGE SCALE GENOMIC DNA]</scope>
    <source>
        <strain evidence="3">XCY_ONT2</strain>
    </source>
</reference>
<dbReference type="InterPro" id="IPR006579">
    <property type="entry name" value="Pre_C2HC_dom"/>
</dbReference>
<keyword evidence="4" id="KW-1185">Reference proteome</keyword>
<organism evidence="3 4">
    <name type="scientific">Pyrocoelia pectoralis</name>
    <dbReference type="NCBI Taxonomy" id="417401"/>
    <lineage>
        <taxon>Eukaryota</taxon>
        <taxon>Metazoa</taxon>
        <taxon>Ecdysozoa</taxon>
        <taxon>Arthropoda</taxon>
        <taxon>Hexapoda</taxon>
        <taxon>Insecta</taxon>
        <taxon>Pterygota</taxon>
        <taxon>Neoptera</taxon>
        <taxon>Endopterygota</taxon>
        <taxon>Coleoptera</taxon>
        <taxon>Polyphaga</taxon>
        <taxon>Elateriformia</taxon>
        <taxon>Elateroidea</taxon>
        <taxon>Lampyridae</taxon>
        <taxon>Lampyrinae</taxon>
        <taxon>Pyrocoelia</taxon>
    </lineage>
</organism>
<accession>A0AAN7VW20</accession>
<evidence type="ECO:0000256" key="1">
    <source>
        <dbReference type="SAM" id="MobiDB-lite"/>
    </source>
</evidence>
<gene>
    <name evidence="3" type="ORF">RI129_001668</name>
</gene>
<sequence length="333" mass="38110">MALNATNHNNKRDRSALSPEAASNKRYLFEPNNLLKNNRFYIPSSEPSVSYEENNVSTQDNSMETPQVPITPKPKIPPIYLHEAKNYQQVIKDVQENIKEEFSTAYKGNFLRINLTNINDFRNLTKYYDLLNIQYHTFKDPETQPLSVILRSVPISITEDELKNELLSLKLPVLKVARLYNKSQYPIPVCAVDLTKTEEANQIFAITKILHCIINVEPRRKSPDIPQCSRCQSYDCTKTPQQKPQCVNCDGEHPANYRGCPYFQKISQKVNKNHITSENRNKHHTYTPEAFPSLPNSTDAVPPAAAQLLNLASELLTPLPLHQIKITKKQQIL</sequence>
<feature type="domain" description="Pre-C2HC" evidence="2">
    <location>
        <begin position="161"/>
        <end position="223"/>
    </location>
</feature>
<protein>
    <recommendedName>
        <fullName evidence="2">Pre-C2HC domain-containing protein</fullName>
    </recommendedName>
</protein>
<feature type="compositionally biased region" description="Polar residues" evidence="1">
    <location>
        <begin position="51"/>
        <end position="65"/>
    </location>
</feature>
<dbReference type="AlphaFoldDB" id="A0AAN7VW20"/>
<name>A0AAN7VW20_9COLE</name>